<dbReference type="EMBL" id="JABCMA010000050">
    <property type="protein sequence ID" value="NMR76496.1"/>
    <property type="molecule type" value="Genomic_DNA"/>
</dbReference>
<evidence type="ECO:0000313" key="2">
    <source>
        <dbReference type="Proteomes" id="UP000565155"/>
    </source>
</evidence>
<dbReference type="InterPro" id="IPR010985">
    <property type="entry name" value="Ribbon_hlx_hlx"/>
</dbReference>
<gene>
    <name evidence="1" type="ORF">HKB35_23090</name>
</gene>
<dbReference type="InterPro" id="IPR008651">
    <property type="entry name" value="Uncharacterised_HicB"/>
</dbReference>
<reference evidence="1 2" key="1">
    <citation type="submission" date="2020-04" db="EMBL/GenBank/DDBJ databases">
        <title>Whole-genome sequencing of Vibrio spp. from China reveals different genetic environments of blaCTX-M-14 among diverse lineages.</title>
        <authorList>
            <person name="Zheng Z."/>
            <person name="Ye L."/>
            <person name="Chen S."/>
        </authorList>
    </citation>
    <scope>NUCLEOTIDE SEQUENCE [LARGE SCALE GENOMIC DNA]</scope>
    <source>
        <strain evidence="1 2">Vb1636</strain>
    </source>
</reference>
<proteinExistence type="predicted"/>
<protein>
    <submittedName>
        <fullName evidence="1">Toxin-antitoxin system HicB family antitoxin</fullName>
    </submittedName>
</protein>
<name>A0A7Y0N0F6_VIBAL</name>
<dbReference type="GO" id="GO:0006355">
    <property type="term" value="P:regulation of DNA-templated transcription"/>
    <property type="evidence" value="ECO:0007669"/>
    <property type="project" value="InterPro"/>
</dbReference>
<dbReference type="SUPFAM" id="SSF47598">
    <property type="entry name" value="Ribbon-helix-helix"/>
    <property type="match status" value="1"/>
</dbReference>
<organism evidence="1 2">
    <name type="scientific">Vibrio alginolyticus</name>
    <dbReference type="NCBI Taxonomy" id="663"/>
    <lineage>
        <taxon>Bacteria</taxon>
        <taxon>Pseudomonadati</taxon>
        <taxon>Pseudomonadota</taxon>
        <taxon>Gammaproteobacteria</taxon>
        <taxon>Vibrionales</taxon>
        <taxon>Vibrionaceae</taxon>
        <taxon>Vibrio</taxon>
    </lineage>
</organism>
<dbReference type="Pfam" id="PF05534">
    <property type="entry name" value="HicB"/>
    <property type="match status" value="1"/>
</dbReference>
<sequence length="137" mass="15504">MCLEQNIPFPKPVIENEIQASGRITLRLPKSLHAKLIMLAEEEEVSLNQYLVSALSVNYGQCDMLYKVTEKISQGIAHIRSSVGELNRDMRVFTKASHAMQSDFSAISSEDLIIIGEQPTDIIRNRWTLDKSELTRV</sequence>
<comment type="caution">
    <text evidence="1">The sequence shown here is derived from an EMBL/GenBank/DDBJ whole genome shotgun (WGS) entry which is preliminary data.</text>
</comment>
<dbReference type="AlphaFoldDB" id="A0A7Y0N0F6"/>
<dbReference type="Proteomes" id="UP000565155">
    <property type="component" value="Unassembled WGS sequence"/>
</dbReference>
<accession>A0A7Y0N0F6</accession>
<evidence type="ECO:0000313" key="1">
    <source>
        <dbReference type="EMBL" id="NMR76496.1"/>
    </source>
</evidence>